<dbReference type="InterPro" id="IPR000182">
    <property type="entry name" value="GNAT_dom"/>
</dbReference>
<dbReference type="PANTHER" id="PTHR13947:SF37">
    <property type="entry name" value="LD18367P"/>
    <property type="match status" value="1"/>
</dbReference>
<proteinExistence type="predicted"/>
<evidence type="ECO:0000313" key="5">
    <source>
        <dbReference type="Proteomes" id="UP000184485"/>
    </source>
</evidence>
<keyword evidence="1" id="KW-0808">Transferase</keyword>
<dbReference type="SUPFAM" id="SSF55729">
    <property type="entry name" value="Acyl-CoA N-acyltransferases (Nat)"/>
    <property type="match status" value="1"/>
</dbReference>
<evidence type="ECO:0000259" key="3">
    <source>
        <dbReference type="PROSITE" id="PS51186"/>
    </source>
</evidence>
<gene>
    <name evidence="4" type="ORF">SAMN02745157_2683</name>
</gene>
<dbReference type="InterPro" id="IPR050769">
    <property type="entry name" value="NAT_camello-type"/>
</dbReference>
<dbReference type="Pfam" id="PF12802">
    <property type="entry name" value="MarR_2"/>
    <property type="match status" value="1"/>
</dbReference>
<feature type="domain" description="N-acetyltransferase" evidence="3">
    <location>
        <begin position="158"/>
        <end position="311"/>
    </location>
</feature>
<evidence type="ECO:0000259" key="2">
    <source>
        <dbReference type="PROSITE" id="PS50995"/>
    </source>
</evidence>
<organism evidence="4 5">
    <name type="scientific">Kaistia soli DSM 19436</name>
    <dbReference type="NCBI Taxonomy" id="1122133"/>
    <lineage>
        <taxon>Bacteria</taxon>
        <taxon>Pseudomonadati</taxon>
        <taxon>Pseudomonadota</taxon>
        <taxon>Alphaproteobacteria</taxon>
        <taxon>Hyphomicrobiales</taxon>
        <taxon>Kaistiaceae</taxon>
        <taxon>Kaistia</taxon>
    </lineage>
</organism>
<dbReference type="GO" id="GO:0003700">
    <property type="term" value="F:DNA-binding transcription factor activity"/>
    <property type="evidence" value="ECO:0007669"/>
    <property type="project" value="InterPro"/>
</dbReference>
<reference evidence="4 5" key="1">
    <citation type="submission" date="2016-11" db="EMBL/GenBank/DDBJ databases">
        <authorList>
            <person name="Jaros S."/>
            <person name="Januszkiewicz K."/>
            <person name="Wedrychowicz H."/>
        </authorList>
    </citation>
    <scope>NUCLEOTIDE SEQUENCE [LARGE SCALE GENOMIC DNA]</scope>
    <source>
        <strain evidence="4 5">DSM 19436</strain>
    </source>
</reference>
<name>A0A1M5DHL5_9HYPH</name>
<dbReference type="Pfam" id="PF13508">
    <property type="entry name" value="Acetyltransf_7"/>
    <property type="match status" value="1"/>
</dbReference>
<protein>
    <submittedName>
        <fullName evidence="4">DNA-binding transcriptional regulator, MarR family</fullName>
    </submittedName>
</protein>
<dbReference type="Gene3D" id="1.10.10.10">
    <property type="entry name" value="Winged helix-like DNA-binding domain superfamily/Winged helix DNA-binding domain"/>
    <property type="match status" value="1"/>
</dbReference>
<dbReference type="CDD" id="cd04301">
    <property type="entry name" value="NAT_SF"/>
    <property type="match status" value="1"/>
</dbReference>
<accession>A0A1M5DHL5</accession>
<dbReference type="Gene3D" id="3.40.630.30">
    <property type="match status" value="1"/>
</dbReference>
<dbReference type="STRING" id="1122133.SAMN02745157_2683"/>
<dbReference type="GO" id="GO:0008080">
    <property type="term" value="F:N-acetyltransferase activity"/>
    <property type="evidence" value="ECO:0007669"/>
    <property type="project" value="InterPro"/>
</dbReference>
<evidence type="ECO:0000256" key="1">
    <source>
        <dbReference type="ARBA" id="ARBA00022679"/>
    </source>
</evidence>
<dbReference type="PANTHER" id="PTHR13947">
    <property type="entry name" value="GNAT FAMILY N-ACETYLTRANSFERASE"/>
    <property type="match status" value="1"/>
</dbReference>
<evidence type="ECO:0000313" key="4">
    <source>
        <dbReference type="EMBL" id="SHF66371.1"/>
    </source>
</evidence>
<keyword evidence="4" id="KW-0238">DNA-binding</keyword>
<dbReference type="SMART" id="SM00347">
    <property type="entry name" value="HTH_MARR"/>
    <property type="match status" value="1"/>
</dbReference>
<dbReference type="InterPro" id="IPR036388">
    <property type="entry name" value="WH-like_DNA-bd_sf"/>
</dbReference>
<dbReference type="InterPro" id="IPR036390">
    <property type="entry name" value="WH_DNA-bd_sf"/>
</dbReference>
<dbReference type="Proteomes" id="UP000184485">
    <property type="component" value="Unassembled WGS sequence"/>
</dbReference>
<feature type="domain" description="HTH marR-type" evidence="2">
    <location>
        <begin position="1"/>
        <end position="139"/>
    </location>
</feature>
<dbReference type="AlphaFoldDB" id="A0A1M5DHL5"/>
<dbReference type="SUPFAM" id="SSF46785">
    <property type="entry name" value="Winged helix' DNA-binding domain"/>
    <property type="match status" value="1"/>
</dbReference>
<dbReference type="EMBL" id="FQUP01000002">
    <property type="protein sequence ID" value="SHF66371.1"/>
    <property type="molecule type" value="Genomic_DNA"/>
</dbReference>
<sequence>MPVSQIAVDHIRAASRQLVRELGFMGGPFAGTDLPPSAVHALIEIDARDGISARELGGLLRLEKSSISRMLRKLVISGDIEETPDEGDARSKKLTLSAAGRARVAEIHAFARKQVASALERLPSKHHPTVLNGLSLYADALAAAPVTPRAAAATEIVAGYRPGLVARITEMHALYYARTAGFGRRFESMVAGGLAAFCDQLDAPGNDVWAAIQDDRMIGSIAIEADVAEPSVAHLRWFIVDDTVRGGGVGRRLLATALGFADVHDFAETNLWTFGGLHAARHLYEQNGFVLAEERRGSRWGSEVLEQRFVRVRP</sequence>
<dbReference type="PROSITE" id="PS51186">
    <property type="entry name" value="GNAT"/>
    <property type="match status" value="1"/>
</dbReference>
<dbReference type="PROSITE" id="PS50995">
    <property type="entry name" value="HTH_MARR_2"/>
    <property type="match status" value="1"/>
</dbReference>
<dbReference type="InterPro" id="IPR016181">
    <property type="entry name" value="Acyl_CoA_acyltransferase"/>
</dbReference>
<dbReference type="InterPro" id="IPR000835">
    <property type="entry name" value="HTH_MarR-typ"/>
</dbReference>
<keyword evidence="5" id="KW-1185">Reference proteome</keyword>
<dbReference type="RefSeq" id="WP_073053433.1">
    <property type="nucleotide sequence ID" value="NZ_FQUP01000002.1"/>
</dbReference>
<dbReference type="GO" id="GO:0003677">
    <property type="term" value="F:DNA binding"/>
    <property type="evidence" value="ECO:0007669"/>
    <property type="project" value="UniProtKB-KW"/>
</dbReference>